<evidence type="ECO:0000313" key="1">
    <source>
        <dbReference type="EMBL" id="KAK1261225.1"/>
    </source>
</evidence>
<dbReference type="Proteomes" id="UP001179952">
    <property type="component" value="Unassembled WGS sequence"/>
</dbReference>
<sequence>MHNSRDFRINIDLPSFNGHLNIEEFLDWLAEVERFFDYMDIPEERKEKLVAYKLKGGASAW</sequence>
<protein>
    <submittedName>
        <fullName evidence="1">Uncharacterized protein</fullName>
    </submittedName>
</protein>
<evidence type="ECO:0000313" key="2">
    <source>
        <dbReference type="Proteomes" id="UP001179952"/>
    </source>
</evidence>
<accession>A0AAV9AAJ2</accession>
<dbReference type="AlphaFoldDB" id="A0AAV9AAJ2"/>
<organism evidence="1 2">
    <name type="scientific">Acorus gramineus</name>
    <name type="common">Dwarf sweet flag</name>
    <dbReference type="NCBI Taxonomy" id="55184"/>
    <lineage>
        <taxon>Eukaryota</taxon>
        <taxon>Viridiplantae</taxon>
        <taxon>Streptophyta</taxon>
        <taxon>Embryophyta</taxon>
        <taxon>Tracheophyta</taxon>
        <taxon>Spermatophyta</taxon>
        <taxon>Magnoliopsida</taxon>
        <taxon>Liliopsida</taxon>
        <taxon>Acoraceae</taxon>
        <taxon>Acorus</taxon>
    </lineage>
</organism>
<reference evidence="1" key="1">
    <citation type="journal article" date="2023" name="Nat. Commun.">
        <title>Diploid and tetraploid genomes of Acorus and the evolution of monocots.</title>
        <authorList>
            <person name="Ma L."/>
            <person name="Liu K.W."/>
            <person name="Li Z."/>
            <person name="Hsiao Y.Y."/>
            <person name="Qi Y."/>
            <person name="Fu T."/>
            <person name="Tang G.D."/>
            <person name="Zhang D."/>
            <person name="Sun W.H."/>
            <person name="Liu D.K."/>
            <person name="Li Y."/>
            <person name="Chen G.Z."/>
            <person name="Liu X.D."/>
            <person name="Liao X.Y."/>
            <person name="Jiang Y.T."/>
            <person name="Yu X."/>
            <person name="Hao Y."/>
            <person name="Huang J."/>
            <person name="Zhao X.W."/>
            <person name="Ke S."/>
            <person name="Chen Y.Y."/>
            <person name="Wu W.L."/>
            <person name="Hsu J.L."/>
            <person name="Lin Y.F."/>
            <person name="Huang M.D."/>
            <person name="Li C.Y."/>
            <person name="Huang L."/>
            <person name="Wang Z.W."/>
            <person name="Zhao X."/>
            <person name="Zhong W.Y."/>
            <person name="Peng D.H."/>
            <person name="Ahmad S."/>
            <person name="Lan S."/>
            <person name="Zhang J.S."/>
            <person name="Tsai W.C."/>
            <person name="Van de Peer Y."/>
            <person name="Liu Z.J."/>
        </authorList>
    </citation>
    <scope>NUCLEOTIDE SEQUENCE</scope>
    <source>
        <strain evidence="1">SCP</strain>
    </source>
</reference>
<proteinExistence type="predicted"/>
<keyword evidence="2" id="KW-1185">Reference proteome</keyword>
<name>A0AAV9AAJ2_ACOGR</name>
<dbReference type="EMBL" id="JAUJYN010000011">
    <property type="protein sequence ID" value="KAK1261225.1"/>
    <property type="molecule type" value="Genomic_DNA"/>
</dbReference>
<reference evidence="1" key="2">
    <citation type="submission" date="2023-06" db="EMBL/GenBank/DDBJ databases">
        <authorList>
            <person name="Ma L."/>
            <person name="Liu K.-W."/>
            <person name="Li Z."/>
            <person name="Hsiao Y.-Y."/>
            <person name="Qi Y."/>
            <person name="Fu T."/>
            <person name="Tang G."/>
            <person name="Zhang D."/>
            <person name="Sun W.-H."/>
            <person name="Liu D.-K."/>
            <person name="Li Y."/>
            <person name="Chen G.-Z."/>
            <person name="Liu X.-D."/>
            <person name="Liao X.-Y."/>
            <person name="Jiang Y.-T."/>
            <person name="Yu X."/>
            <person name="Hao Y."/>
            <person name="Huang J."/>
            <person name="Zhao X.-W."/>
            <person name="Ke S."/>
            <person name="Chen Y.-Y."/>
            <person name="Wu W.-L."/>
            <person name="Hsu J.-L."/>
            <person name="Lin Y.-F."/>
            <person name="Huang M.-D."/>
            <person name="Li C.-Y."/>
            <person name="Huang L."/>
            <person name="Wang Z.-W."/>
            <person name="Zhao X."/>
            <person name="Zhong W.-Y."/>
            <person name="Peng D.-H."/>
            <person name="Ahmad S."/>
            <person name="Lan S."/>
            <person name="Zhang J.-S."/>
            <person name="Tsai W.-C."/>
            <person name="Van De Peer Y."/>
            <person name="Liu Z.-J."/>
        </authorList>
    </citation>
    <scope>NUCLEOTIDE SEQUENCE</scope>
    <source>
        <strain evidence="1">SCP</strain>
        <tissue evidence="1">Leaves</tissue>
    </source>
</reference>
<gene>
    <name evidence="1" type="ORF">QJS04_geneDACA019084</name>
</gene>
<comment type="caution">
    <text evidence="1">The sequence shown here is derived from an EMBL/GenBank/DDBJ whole genome shotgun (WGS) entry which is preliminary data.</text>
</comment>